<organism evidence="2 3">
    <name type="scientific">Anthostomella pinea</name>
    <dbReference type="NCBI Taxonomy" id="933095"/>
    <lineage>
        <taxon>Eukaryota</taxon>
        <taxon>Fungi</taxon>
        <taxon>Dikarya</taxon>
        <taxon>Ascomycota</taxon>
        <taxon>Pezizomycotina</taxon>
        <taxon>Sordariomycetes</taxon>
        <taxon>Xylariomycetidae</taxon>
        <taxon>Xylariales</taxon>
        <taxon>Xylariaceae</taxon>
        <taxon>Anthostomella</taxon>
    </lineage>
</organism>
<protein>
    <submittedName>
        <fullName evidence="2">Uu.00g120980.m01.CDS01</fullName>
    </submittedName>
</protein>
<gene>
    <name evidence="2" type="ORF">KHLLAP_LOCUS5172</name>
</gene>
<keyword evidence="1" id="KW-0472">Membrane</keyword>
<keyword evidence="1" id="KW-1133">Transmembrane helix</keyword>
<dbReference type="Proteomes" id="UP001295740">
    <property type="component" value="Unassembled WGS sequence"/>
</dbReference>
<reference evidence="2" key="1">
    <citation type="submission" date="2023-10" db="EMBL/GenBank/DDBJ databases">
        <authorList>
            <person name="Hackl T."/>
        </authorList>
    </citation>
    <scope>NUCLEOTIDE SEQUENCE</scope>
</reference>
<comment type="caution">
    <text evidence="2">The sequence shown here is derived from an EMBL/GenBank/DDBJ whole genome shotgun (WGS) entry which is preliminary data.</text>
</comment>
<dbReference type="AlphaFoldDB" id="A0AAI8VHX9"/>
<keyword evidence="1" id="KW-0812">Transmembrane</keyword>
<proteinExistence type="predicted"/>
<evidence type="ECO:0000256" key="1">
    <source>
        <dbReference type="SAM" id="Phobius"/>
    </source>
</evidence>
<sequence length="124" mass="13286">MVKENDVIAIIIVILFIILALIAFGIYRLVHIARHQGTVTTTSSSGSSDDIDDDIARLRSTVGCMRMRRETDGHTGFLLGKPLHDTPAPGTRPGVGSGAFITAFIKTYTHSGIQDTALGADKGY</sequence>
<evidence type="ECO:0000313" key="2">
    <source>
        <dbReference type="EMBL" id="CAJ2504704.1"/>
    </source>
</evidence>
<name>A0AAI8VHX9_9PEZI</name>
<feature type="transmembrane region" description="Helical" evidence="1">
    <location>
        <begin position="6"/>
        <end position="27"/>
    </location>
</feature>
<keyword evidence="3" id="KW-1185">Reference proteome</keyword>
<accession>A0AAI8VHX9</accession>
<evidence type="ECO:0000313" key="3">
    <source>
        <dbReference type="Proteomes" id="UP001295740"/>
    </source>
</evidence>
<dbReference type="EMBL" id="CAUWAG010000007">
    <property type="protein sequence ID" value="CAJ2504704.1"/>
    <property type="molecule type" value="Genomic_DNA"/>
</dbReference>